<dbReference type="GO" id="GO:0005524">
    <property type="term" value="F:ATP binding"/>
    <property type="evidence" value="ECO:0007669"/>
    <property type="project" value="UniProtKB-KW"/>
</dbReference>
<evidence type="ECO:0000313" key="11">
    <source>
        <dbReference type="Proteomes" id="UP000829401"/>
    </source>
</evidence>
<feature type="binding site" evidence="9">
    <location>
        <position position="98"/>
    </location>
    <ligand>
        <name>ATP</name>
        <dbReference type="ChEBI" id="CHEBI:30616"/>
    </ligand>
</feature>
<evidence type="ECO:0000256" key="7">
    <source>
        <dbReference type="ARBA" id="ARBA00022993"/>
    </source>
</evidence>
<dbReference type="PANTHER" id="PTHR21342:SF1">
    <property type="entry name" value="PHOSPHOPANTETHEINE ADENYLYLTRANSFERASE"/>
    <property type="match status" value="1"/>
</dbReference>
<proteinExistence type="inferred from homology"/>
<keyword evidence="1 9" id="KW-0963">Cytoplasm</keyword>
<reference evidence="11" key="1">
    <citation type="journal article" date="2022" name="G3 (Bethesda)">
        <title>Unveiling the complete genome sequence of Alicyclobacillus acidoterrestris DSM 3922T, a taint-producing strain.</title>
        <authorList>
            <person name="Leonardo I.C."/>
            <person name="Barreto Crespo M.T."/>
            <person name="Gaspar F.B."/>
        </authorList>
    </citation>
    <scope>NUCLEOTIDE SEQUENCE [LARGE SCALE GENOMIC DNA]</scope>
    <source>
        <strain evidence="11">DSM 3922</strain>
    </source>
</reference>
<keyword evidence="6 9" id="KW-0460">Magnesium</keyword>
<comment type="catalytic activity">
    <reaction evidence="8 9">
        <text>(R)-4'-phosphopantetheine + ATP + H(+) = 3'-dephospho-CoA + diphosphate</text>
        <dbReference type="Rhea" id="RHEA:19801"/>
        <dbReference type="ChEBI" id="CHEBI:15378"/>
        <dbReference type="ChEBI" id="CHEBI:30616"/>
        <dbReference type="ChEBI" id="CHEBI:33019"/>
        <dbReference type="ChEBI" id="CHEBI:57328"/>
        <dbReference type="ChEBI" id="CHEBI:61723"/>
        <dbReference type="EC" id="2.7.7.3"/>
    </reaction>
</comment>
<dbReference type="Pfam" id="PF01467">
    <property type="entry name" value="CTP_transf_like"/>
    <property type="match status" value="1"/>
</dbReference>
<dbReference type="PANTHER" id="PTHR21342">
    <property type="entry name" value="PHOSPHOPANTETHEINE ADENYLYLTRANSFERASE"/>
    <property type="match status" value="1"/>
</dbReference>
<name>T0C5V0_ALIAG</name>
<evidence type="ECO:0000256" key="4">
    <source>
        <dbReference type="ARBA" id="ARBA00022741"/>
    </source>
</evidence>
<feature type="binding site" evidence="9">
    <location>
        <begin position="123"/>
        <end position="129"/>
    </location>
    <ligand>
        <name>ATP</name>
        <dbReference type="ChEBI" id="CHEBI:30616"/>
    </ligand>
</feature>
<gene>
    <name evidence="9 10" type="primary">coaD</name>
    <name evidence="10" type="ORF">K1I37_09450</name>
</gene>
<feature type="site" description="Transition state stabilizer" evidence="9">
    <location>
        <position position="17"/>
    </location>
</feature>
<evidence type="ECO:0000313" key="10">
    <source>
        <dbReference type="EMBL" id="UNO50636.1"/>
    </source>
</evidence>
<dbReference type="HAMAP" id="MF_00151">
    <property type="entry name" value="PPAT_bact"/>
    <property type="match status" value="1"/>
</dbReference>
<dbReference type="EMBL" id="CP080467">
    <property type="protein sequence ID" value="UNO50636.1"/>
    <property type="molecule type" value="Genomic_DNA"/>
</dbReference>
<keyword evidence="11" id="KW-1185">Reference proteome</keyword>
<keyword evidence="3 9" id="KW-0548">Nucleotidyltransferase</keyword>
<feature type="binding site" evidence="9">
    <location>
        <position position="87"/>
    </location>
    <ligand>
        <name>substrate</name>
    </ligand>
</feature>
<dbReference type="eggNOG" id="COG0669">
    <property type="taxonomic scope" value="Bacteria"/>
</dbReference>
<comment type="pathway">
    <text evidence="9">Cofactor biosynthesis; coenzyme A biosynthesis; CoA from (R)-pantothenate: step 4/5.</text>
</comment>
<dbReference type="STRING" id="1356854.N007_03190"/>
<dbReference type="InterPro" id="IPR014729">
    <property type="entry name" value="Rossmann-like_a/b/a_fold"/>
</dbReference>
<dbReference type="Gene3D" id="3.40.50.620">
    <property type="entry name" value="HUPs"/>
    <property type="match status" value="1"/>
</dbReference>
<dbReference type="OrthoDB" id="9806661at2"/>
<comment type="similarity">
    <text evidence="9">Belongs to the bacterial CoaD family.</text>
</comment>
<evidence type="ECO:0000256" key="2">
    <source>
        <dbReference type="ARBA" id="ARBA00022679"/>
    </source>
</evidence>
<keyword evidence="5 9" id="KW-0067">ATP-binding</keyword>
<evidence type="ECO:0000256" key="8">
    <source>
        <dbReference type="ARBA" id="ARBA00029346"/>
    </source>
</evidence>
<dbReference type="Proteomes" id="UP000829401">
    <property type="component" value="Chromosome"/>
</dbReference>
<accession>A0A9E6ZP65</accession>
<dbReference type="EC" id="2.7.7.3" evidence="9"/>
<feature type="binding site" evidence="9">
    <location>
        <position position="41"/>
    </location>
    <ligand>
        <name>substrate</name>
    </ligand>
</feature>
<dbReference type="InterPro" id="IPR004821">
    <property type="entry name" value="Cyt_trans-like"/>
</dbReference>
<evidence type="ECO:0000256" key="6">
    <source>
        <dbReference type="ARBA" id="ARBA00022842"/>
    </source>
</evidence>
<dbReference type="AlphaFoldDB" id="T0C5V0"/>
<dbReference type="SUPFAM" id="SSF52374">
    <property type="entry name" value="Nucleotidylyl transferase"/>
    <property type="match status" value="1"/>
</dbReference>
<dbReference type="NCBIfam" id="TIGR00125">
    <property type="entry name" value="cyt_tran_rel"/>
    <property type="match status" value="1"/>
</dbReference>
<dbReference type="RefSeq" id="WP_021295467.1">
    <property type="nucleotide sequence ID" value="NZ_AURB01000068.1"/>
</dbReference>
<protein>
    <recommendedName>
        <fullName evidence="9">Phosphopantetheine adenylyltransferase</fullName>
        <ecNumber evidence="9">2.7.7.3</ecNumber>
    </recommendedName>
    <alternativeName>
        <fullName evidence="9">Dephospho-CoA pyrophosphorylase</fullName>
    </alternativeName>
    <alternativeName>
        <fullName evidence="9">Pantetheine-phosphate adenylyltransferase</fullName>
        <shortName evidence="9">PPAT</shortName>
    </alternativeName>
</protein>
<feature type="binding site" evidence="9">
    <location>
        <begin position="9"/>
        <end position="10"/>
    </location>
    <ligand>
        <name>ATP</name>
        <dbReference type="ChEBI" id="CHEBI:30616"/>
    </ligand>
</feature>
<feature type="binding site" evidence="9">
    <location>
        <position position="9"/>
    </location>
    <ligand>
        <name>substrate</name>
    </ligand>
</feature>
<comment type="cofactor">
    <cofactor evidence="9">
        <name>Mg(2+)</name>
        <dbReference type="ChEBI" id="CHEBI:18420"/>
    </cofactor>
</comment>
<evidence type="ECO:0000256" key="5">
    <source>
        <dbReference type="ARBA" id="ARBA00022840"/>
    </source>
</evidence>
<dbReference type="GO" id="GO:0015937">
    <property type="term" value="P:coenzyme A biosynthetic process"/>
    <property type="evidence" value="ECO:0007669"/>
    <property type="project" value="UniProtKB-UniRule"/>
</dbReference>
<dbReference type="GO" id="GO:0004595">
    <property type="term" value="F:pantetheine-phosphate adenylyltransferase activity"/>
    <property type="evidence" value="ECO:0007669"/>
    <property type="project" value="UniProtKB-UniRule"/>
</dbReference>
<feature type="binding site" evidence="9">
    <location>
        <begin position="88"/>
        <end position="90"/>
    </location>
    <ligand>
        <name>ATP</name>
        <dbReference type="ChEBI" id="CHEBI:30616"/>
    </ligand>
</feature>
<dbReference type="NCBIfam" id="TIGR01510">
    <property type="entry name" value="coaD_prev_kdtB"/>
    <property type="match status" value="1"/>
</dbReference>
<dbReference type="PRINTS" id="PR01020">
    <property type="entry name" value="LPSBIOSNTHSS"/>
</dbReference>
<keyword evidence="7 9" id="KW-0173">Coenzyme A biosynthesis</keyword>
<keyword evidence="4 9" id="KW-0547">Nucleotide-binding</keyword>
<comment type="function">
    <text evidence="9">Reversibly transfers an adenylyl group from ATP to 4'-phosphopantetheine, yielding dephospho-CoA (dPCoA) and pyrophosphate.</text>
</comment>
<feature type="binding site" evidence="9">
    <location>
        <position position="73"/>
    </location>
    <ligand>
        <name>substrate</name>
    </ligand>
</feature>
<dbReference type="CDD" id="cd02163">
    <property type="entry name" value="PPAT"/>
    <property type="match status" value="1"/>
</dbReference>
<dbReference type="KEGG" id="aaco:K1I37_09450"/>
<dbReference type="InterPro" id="IPR001980">
    <property type="entry name" value="PPAT"/>
</dbReference>
<evidence type="ECO:0000256" key="9">
    <source>
        <dbReference type="HAMAP-Rule" id="MF_00151"/>
    </source>
</evidence>
<evidence type="ECO:0000256" key="3">
    <source>
        <dbReference type="ARBA" id="ARBA00022695"/>
    </source>
</evidence>
<comment type="subcellular location">
    <subcellularLocation>
        <location evidence="9">Cytoplasm</location>
    </subcellularLocation>
</comment>
<keyword evidence="2 9" id="KW-0808">Transferase</keyword>
<dbReference type="GO" id="GO:0005737">
    <property type="term" value="C:cytoplasm"/>
    <property type="evidence" value="ECO:0007669"/>
    <property type="project" value="UniProtKB-SubCell"/>
</dbReference>
<comment type="subunit">
    <text evidence="9">Homohexamer.</text>
</comment>
<accession>T0C5V0</accession>
<organism evidence="10 11">
    <name type="scientific">Alicyclobacillus acidoterrestris (strain ATCC 49025 / DSM 3922 / CIP 106132 / NCIMB 13137 / GD3B)</name>
    <dbReference type="NCBI Taxonomy" id="1356854"/>
    <lineage>
        <taxon>Bacteria</taxon>
        <taxon>Bacillati</taxon>
        <taxon>Bacillota</taxon>
        <taxon>Bacilli</taxon>
        <taxon>Bacillales</taxon>
        <taxon>Alicyclobacillaceae</taxon>
        <taxon>Alicyclobacillus</taxon>
    </lineage>
</organism>
<feature type="binding site" evidence="9">
    <location>
        <position position="17"/>
    </location>
    <ligand>
        <name>ATP</name>
        <dbReference type="ChEBI" id="CHEBI:30616"/>
    </ligand>
</feature>
<sequence>MRRAVYPGTFDPITNGHLDILRHVVGLFDEIIVGVLHNPAKHPLFTVDERVEFAREATQGYANVSVASFSGLLVDFCRARDASYIVRGVRNPADLQVEMQMAQMNESLYPEVHTLFVPASPALSFVSSSLVKDIASHGGSVRAFVSDVVNDALVRRIGQNGANAEG</sequence>
<evidence type="ECO:0000256" key="1">
    <source>
        <dbReference type="ARBA" id="ARBA00022490"/>
    </source>
</evidence>